<dbReference type="InterPro" id="IPR011429">
    <property type="entry name" value="Cyt_c_Planctomycete-type"/>
</dbReference>
<dbReference type="GO" id="GO:0046872">
    <property type="term" value="F:metal ion binding"/>
    <property type="evidence" value="ECO:0007669"/>
    <property type="project" value="UniProtKB-KW"/>
</dbReference>
<dbReference type="GO" id="GO:0020037">
    <property type="term" value="F:heme binding"/>
    <property type="evidence" value="ECO:0007669"/>
    <property type="project" value="InterPro"/>
</dbReference>
<dbReference type="SUPFAM" id="SSF46626">
    <property type="entry name" value="Cytochrome c"/>
    <property type="match status" value="1"/>
</dbReference>
<dbReference type="OrthoDB" id="713772at2"/>
<evidence type="ECO:0000256" key="4">
    <source>
        <dbReference type="PROSITE-ProRule" id="PRU00433"/>
    </source>
</evidence>
<dbReference type="AlphaFoldDB" id="A0A142END1"/>
<dbReference type="Pfam" id="PF13290">
    <property type="entry name" value="CHB_HEX_C_1"/>
    <property type="match status" value="1"/>
</dbReference>
<feature type="transmembrane region" description="Helical" evidence="5">
    <location>
        <begin position="47"/>
        <end position="65"/>
    </location>
</feature>
<accession>A0A142END1</accession>
<keyword evidence="1 4" id="KW-0349">Heme</keyword>
<reference evidence="7 8" key="2">
    <citation type="journal article" date="2016" name="Genome Announc.">
        <title>Complete Genome Sequence of Algoriphagus sp. Strain M8-2, Isolated from a Brackish Lake.</title>
        <authorList>
            <person name="Muraguchi Y."/>
            <person name="Kushimoto K."/>
            <person name="Ohtsubo Y."/>
            <person name="Suzuki T."/>
            <person name="Dohra H."/>
            <person name="Kimbara K."/>
            <person name="Shintani M."/>
        </authorList>
    </citation>
    <scope>NUCLEOTIDE SEQUENCE [LARGE SCALE GENOMIC DNA]</scope>
    <source>
        <strain evidence="7 8">M8-2</strain>
    </source>
</reference>
<reference evidence="8" key="1">
    <citation type="submission" date="2015-09" db="EMBL/GenBank/DDBJ databases">
        <title>Complete sequence of Algoriphagus sp. M8-2.</title>
        <authorList>
            <person name="Shintani M."/>
        </authorList>
    </citation>
    <scope>NUCLEOTIDE SEQUENCE [LARGE SCALE GENOMIC DNA]</scope>
    <source>
        <strain evidence="8">M8-2</strain>
    </source>
</reference>
<dbReference type="GO" id="GO:0009055">
    <property type="term" value="F:electron transfer activity"/>
    <property type="evidence" value="ECO:0007669"/>
    <property type="project" value="InterPro"/>
</dbReference>
<dbReference type="STRING" id="1727163.AO498_09410"/>
<feature type="transmembrane region" description="Helical" evidence="5">
    <location>
        <begin position="7"/>
        <end position="27"/>
    </location>
</feature>
<evidence type="ECO:0000256" key="1">
    <source>
        <dbReference type="ARBA" id="ARBA00022617"/>
    </source>
</evidence>
<dbReference type="Gene3D" id="3.80.10.10">
    <property type="entry name" value="Ribonuclease Inhibitor"/>
    <property type="match status" value="1"/>
</dbReference>
<dbReference type="PANTHER" id="PTHR35889:SF3">
    <property type="entry name" value="F-BOX DOMAIN-CONTAINING PROTEIN"/>
    <property type="match status" value="1"/>
</dbReference>
<evidence type="ECO:0000256" key="3">
    <source>
        <dbReference type="ARBA" id="ARBA00023004"/>
    </source>
</evidence>
<dbReference type="InterPro" id="IPR032675">
    <property type="entry name" value="LRR_dom_sf"/>
</dbReference>
<dbReference type="PANTHER" id="PTHR35889">
    <property type="entry name" value="CYCLOINULO-OLIGOSACCHARIDE FRUCTANOTRANSFERASE-RELATED"/>
    <property type="match status" value="1"/>
</dbReference>
<evidence type="ECO:0000256" key="5">
    <source>
        <dbReference type="SAM" id="Phobius"/>
    </source>
</evidence>
<feature type="transmembrane region" description="Helical" evidence="5">
    <location>
        <begin position="107"/>
        <end position="126"/>
    </location>
</feature>
<dbReference type="Pfam" id="PF09990">
    <property type="entry name" value="DUF2231"/>
    <property type="match status" value="1"/>
</dbReference>
<dbReference type="SUPFAM" id="SSF52047">
    <property type="entry name" value="RNI-like"/>
    <property type="match status" value="1"/>
</dbReference>
<keyword evidence="5" id="KW-0472">Membrane</keyword>
<evidence type="ECO:0000313" key="7">
    <source>
        <dbReference type="EMBL" id="AMQ56636.1"/>
    </source>
</evidence>
<dbReference type="InterPro" id="IPR019251">
    <property type="entry name" value="DUF2231_TM"/>
</dbReference>
<gene>
    <name evidence="7" type="ORF">AO498_09410</name>
</gene>
<feature type="transmembrane region" description="Helical" evidence="5">
    <location>
        <begin position="77"/>
        <end position="95"/>
    </location>
</feature>
<dbReference type="KEGG" id="alm:AO498_09410"/>
<evidence type="ECO:0000256" key="2">
    <source>
        <dbReference type="ARBA" id="ARBA00022723"/>
    </source>
</evidence>
<dbReference type="RefSeq" id="WP_082792213.1">
    <property type="nucleotide sequence ID" value="NZ_CP012836.1"/>
</dbReference>
<dbReference type="InterPro" id="IPR059177">
    <property type="entry name" value="GH29D-like_dom"/>
</dbReference>
<proteinExistence type="predicted"/>
<dbReference type="PATRIC" id="fig|1727163.4.peg.1966"/>
<sequence length="704" mass="78506">MSRYSRSIFWLENLLFFWCGLTLILVIGGESLVLPVWLQVAGRLHPLLLHFPIVLLLLAVALLWMKDESWRKFGKNLLLFGANFTGITVVAGLLLATEDYEGDALTWHKWLGVISFVLTVLIYFFLEKAEKIFQVGGSGLSVLILLTGHFGANLTHGEDFLFAPLMPKEEKIIALEEAEVFRDLVQPILESKCISCHKEGKIKGELRMDHLEGIQKGGKSGPFILAGNLDESLLIQRIHLPLENEEHMPPKNKLQLTEEEIEILRLWVVSGASFEQKVLELPQEEPLFQLASNKFSAEKSYSFSAANDQDIQELNNFFRKVKPLYPGSPALEVAYFGASTFDPASLSELNAVKEQVVKINLNRMPLENTDLSFLSGFQNLEDVQLNFTGIKSEQLEGLVNAPNLKSLAISGNPFDDEGVSTLKKLTQLKSLFIWQSGLTDKAKTELKEALKGVKIDFGFKDEGIIYPLNSPKIDFEKVMFKGSTEVKITHPISSAEIRYTLDGSEPDSINSTVYSKPISLTKTSQIRAKAFAKGWIGSADTKAVLFKEGLKPKSYKLAEEPHKSYKAKGATSLFDGVKGKPNHTSGEWLGYTDGPLEIEIFLEKDQKPKTVELSLLLHEGAYIFPPQSVEIWTGTAGNWSKLTIPSVTQSTKTEEIRFGLLAYDLPSTSFDQIKIKVKPIAKLPSWHQGAGSKGWVFVDEIVLD</sequence>
<feature type="transmembrane region" description="Helical" evidence="5">
    <location>
        <begin position="133"/>
        <end position="152"/>
    </location>
</feature>
<evidence type="ECO:0000259" key="6">
    <source>
        <dbReference type="PROSITE" id="PS51007"/>
    </source>
</evidence>
<organism evidence="7 8">
    <name type="scientific">Algoriphagus sanaruensis</name>
    <dbReference type="NCBI Taxonomy" id="1727163"/>
    <lineage>
        <taxon>Bacteria</taxon>
        <taxon>Pseudomonadati</taxon>
        <taxon>Bacteroidota</taxon>
        <taxon>Cytophagia</taxon>
        <taxon>Cytophagales</taxon>
        <taxon>Cyclobacteriaceae</taxon>
        <taxon>Algoriphagus</taxon>
    </lineage>
</organism>
<dbReference type="PROSITE" id="PS51007">
    <property type="entry name" value="CYTC"/>
    <property type="match status" value="1"/>
</dbReference>
<keyword evidence="8" id="KW-1185">Reference proteome</keyword>
<protein>
    <recommendedName>
        <fullName evidence="6">Cytochrome c domain-containing protein</fullName>
    </recommendedName>
</protein>
<keyword evidence="5" id="KW-1133">Transmembrane helix</keyword>
<feature type="domain" description="Cytochrome c" evidence="6">
    <location>
        <begin position="172"/>
        <end position="322"/>
    </location>
</feature>
<dbReference type="Proteomes" id="UP000073816">
    <property type="component" value="Chromosome"/>
</dbReference>
<evidence type="ECO:0000313" key="8">
    <source>
        <dbReference type="Proteomes" id="UP000073816"/>
    </source>
</evidence>
<name>A0A142END1_9BACT</name>
<dbReference type="InterPro" id="IPR036909">
    <property type="entry name" value="Cyt_c-like_dom_sf"/>
</dbReference>
<keyword evidence="3 4" id="KW-0408">Iron</keyword>
<dbReference type="Pfam" id="PF07635">
    <property type="entry name" value="PSCyt1"/>
    <property type="match status" value="1"/>
</dbReference>
<dbReference type="InterPro" id="IPR009056">
    <property type="entry name" value="Cyt_c-like_dom"/>
</dbReference>
<dbReference type="EMBL" id="CP012836">
    <property type="protein sequence ID" value="AMQ56636.1"/>
    <property type="molecule type" value="Genomic_DNA"/>
</dbReference>
<keyword evidence="5" id="KW-0812">Transmembrane</keyword>
<keyword evidence="2 4" id="KW-0479">Metal-binding</keyword>